<evidence type="ECO:0000313" key="7">
    <source>
        <dbReference type="EMBL" id="KAK8839343.1"/>
    </source>
</evidence>
<keyword evidence="8" id="KW-1185">Reference proteome</keyword>
<dbReference type="PANTHER" id="PTHR47371">
    <property type="entry name" value="LIPOTEICHOIC ACID SYNTHASE"/>
    <property type="match status" value="1"/>
</dbReference>
<evidence type="ECO:0000256" key="1">
    <source>
        <dbReference type="ARBA" id="ARBA00004651"/>
    </source>
</evidence>
<dbReference type="InterPro" id="IPR050448">
    <property type="entry name" value="OpgB/LTA_synthase_biosynth"/>
</dbReference>
<name>A0ABR2H0B7_9EUKA</name>
<reference evidence="7 8" key="1">
    <citation type="submission" date="2024-04" db="EMBL/GenBank/DDBJ databases">
        <title>Tritrichomonas musculus Genome.</title>
        <authorList>
            <person name="Alves-Ferreira E."/>
            <person name="Grigg M."/>
            <person name="Lorenzi H."/>
            <person name="Galac M."/>
        </authorList>
    </citation>
    <scope>NUCLEOTIDE SEQUENCE [LARGE SCALE GENOMIC DNA]</scope>
    <source>
        <strain evidence="7 8">EAF2021</strain>
    </source>
</reference>
<evidence type="ECO:0000256" key="5">
    <source>
        <dbReference type="ARBA" id="ARBA00023136"/>
    </source>
</evidence>
<dbReference type="Gene3D" id="3.40.720.10">
    <property type="entry name" value="Alkaline Phosphatase, subunit A"/>
    <property type="match status" value="1"/>
</dbReference>
<sequence length="367" mass="43500">MESKPKILSNSKHLKNLILIQLESFPYEFIENDQISPNMNNYSRLFEYIAPIKTVPYSTWSIGATILLQTGIPQIMPDTSWPIRGRHSLNYIMKIKGISDILHSGGYEIHYATNGPNHLMGFNAWIRKRKYKNILTSNDDKELFEYFTNHELERIDNESRSSNFQKRSLNFIVNVETHAPYLQSKWCNFTFPKILPKQRCFYCIDHLVGDFVRKFLELKMEEHTVLAIFPDHHPFLSDFLWYKKPVNDLFVLFPGIKKIDQKLKFDDFTYYDFAPTIFDLVGVKNYVPQFPFGVNIYSKKNTNEFDNDSYRHRKPDTTDLAIIYKFLHFEKGKNVKNRYKLTNNFTCFTDKKKSFYYSDSPCNVTYD</sequence>
<evidence type="ECO:0000259" key="6">
    <source>
        <dbReference type="Pfam" id="PF00884"/>
    </source>
</evidence>
<gene>
    <name evidence="7" type="ORF">M9Y10_032279</name>
</gene>
<accession>A0ABR2H0B7</accession>
<proteinExistence type="predicted"/>
<dbReference type="PANTHER" id="PTHR47371:SF3">
    <property type="entry name" value="PHOSPHOGLYCEROL TRANSFERASE I"/>
    <property type="match status" value="1"/>
</dbReference>
<evidence type="ECO:0000256" key="2">
    <source>
        <dbReference type="ARBA" id="ARBA00022475"/>
    </source>
</evidence>
<organism evidence="7 8">
    <name type="scientific">Tritrichomonas musculus</name>
    <dbReference type="NCBI Taxonomy" id="1915356"/>
    <lineage>
        <taxon>Eukaryota</taxon>
        <taxon>Metamonada</taxon>
        <taxon>Parabasalia</taxon>
        <taxon>Tritrichomonadida</taxon>
        <taxon>Tritrichomonadidae</taxon>
        <taxon>Tritrichomonas</taxon>
    </lineage>
</organism>
<keyword evidence="3" id="KW-0812">Transmembrane</keyword>
<dbReference type="EMBL" id="JAPFFF010000052">
    <property type="protein sequence ID" value="KAK8839343.1"/>
    <property type="molecule type" value="Genomic_DNA"/>
</dbReference>
<dbReference type="Pfam" id="PF00884">
    <property type="entry name" value="Sulfatase"/>
    <property type="match status" value="1"/>
</dbReference>
<keyword evidence="4" id="KW-1133">Transmembrane helix</keyword>
<keyword evidence="2" id="KW-1003">Cell membrane</keyword>
<dbReference type="SUPFAM" id="SSF53649">
    <property type="entry name" value="Alkaline phosphatase-like"/>
    <property type="match status" value="1"/>
</dbReference>
<comment type="caution">
    <text evidence="7">The sequence shown here is derived from an EMBL/GenBank/DDBJ whole genome shotgun (WGS) entry which is preliminary data.</text>
</comment>
<evidence type="ECO:0000256" key="3">
    <source>
        <dbReference type="ARBA" id="ARBA00022692"/>
    </source>
</evidence>
<dbReference type="Proteomes" id="UP001470230">
    <property type="component" value="Unassembled WGS sequence"/>
</dbReference>
<protein>
    <recommendedName>
        <fullName evidence="6">Sulfatase N-terminal domain-containing protein</fullName>
    </recommendedName>
</protein>
<keyword evidence="5" id="KW-0472">Membrane</keyword>
<dbReference type="InterPro" id="IPR017850">
    <property type="entry name" value="Alkaline_phosphatase_core_sf"/>
</dbReference>
<dbReference type="InterPro" id="IPR000917">
    <property type="entry name" value="Sulfatase_N"/>
</dbReference>
<comment type="subcellular location">
    <subcellularLocation>
        <location evidence="1">Cell membrane</location>
        <topology evidence="1">Multi-pass membrane protein</topology>
    </subcellularLocation>
</comment>
<feature type="domain" description="Sulfatase N-terminal" evidence="6">
    <location>
        <begin position="84"/>
        <end position="283"/>
    </location>
</feature>
<evidence type="ECO:0000313" key="8">
    <source>
        <dbReference type="Proteomes" id="UP001470230"/>
    </source>
</evidence>
<evidence type="ECO:0000256" key="4">
    <source>
        <dbReference type="ARBA" id="ARBA00022989"/>
    </source>
</evidence>